<dbReference type="EMBL" id="KZ107838">
    <property type="protein sequence ID" value="OSS54484.1"/>
    <property type="molecule type" value="Genomic_DNA"/>
</dbReference>
<accession>A0A1Y2MED2</accession>
<feature type="transmembrane region" description="Helical" evidence="7">
    <location>
        <begin position="170"/>
        <end position="191"/>
    </location>
</feature>
<keyword evidence="9" id="KW-1185">Reference proteome</keyword>
<evidence type="ECO:0000256" key="1">
    <source>
        <dbReference type="ARBA" id="ARBA00004141"/>
    </source>
</evidence>
<sequence length="292" mass="31136">MGSLPSKRPATHLGARLTSVTIEKYYNALARRRTAGEQANSSEQSHDDQINNKDTNNASSSYGSKIREITDNNDTKKASDAHLFKETPKCDTTAITPKRVGSKVLRNVGTRPDDRGMANLYRDSAPHILKAADKCRIDRALILTIKSGFDSKRLTEAAMAWIKKHPWEPAAVFVPLAFLACMPSILGTAGFRAGGIAPDSVAADIQASIGNVAADSTFAVLTSAAMGGYGATIVFGSVWAVPTVCLGATAAWKRWRGARNRKYSGVAAANTKSEQGLGVGGDVCGARLRKIR</sequence>
<dbReference type="AlphaFoldDB" id="A0A1Y2MED2"/>
<organism evidence="8 9">
    <name type="scientific">Epicoccum nigrum</name>
    <name type="common">Soil fungus</name>
    <name type="synonym">Epicoccum purpurascens</name>
    <dbReference type="NCBI Taxonomy" id="105696"/>
    <lineage>
        <taxon>Eukaryota</taxon>
        <taxon>Fungi</taxon>
        <taxon>Dikarya</taxon>
        <taxon>Ascomycota</taxon>
        <taxon>Pezizomycotina</taxon>
        <taxon>Dothideomycetes</taxon>
        <taxon>Pleosporomycetidae</taxon>
        <taxon>Pleosporales</taxon>
        <taxon>Pleosporineae</taxon>
        <taxon>Didymellaceae</taxon>
        <taxon>Epicoccum</taxon>
    </lineage>
</organism>
<dbReference type="InterPro" id="IPR038213">
    <property type="entry name" value="IFI6/IFI27-like_sf"/>
</dbReference>
<evidence type="ECO:0000256" key="4">
    <source>
        <dbReference type="ARBA" id="ARBA00022989"/>
    </source>
</evidence>
<evidence type="ECO:0000256" key="5">
    <source>
        <dbReference type="ARBA" id="ARBA00023136"/>
    </source>
</evidence>
<keyword evidence="3 7" id="KW-0812">Transmembrane</keyword>
<keyword evidence="5 7" id="KW-0472">Membrane</keyword>
<dbReference type="GO" id="GO:0016020">
    <property type="term" value="C:membrane"/>
    <property type="evidence" value="ECO:0007669"/>
    <property type="project" value="UniProtKB-SubCell"/>
</dbReference>
<comment type="similarity">
    <text evidence="2">Belongs to the IFI6/IFI27 family.</text>
</comment>
<evidence type="ECO:0000256" key="6">
    <source>
        <dbReference type="SAM" id="MobiDB-lite"/>
    </source>
</evidence>
<feature type="compositionally biased region" description="Basic and acidic residues" evidence="6">
    <location>
        <begin position="65"/>
        <end position="75"/>
    </location>
</feature>
<name>A0A1Y2MED2_EPING</name>
<dbReference type="Proteomes" id="UP000193240">
    <property type="component" value="Unassembled WGS sequence"/>
</dbReference>
<feature type="transmembrane region" description="Helical" evidence="7">
    <location>
        <begin position="229"/>
        <end position="252"/>
    </location>
</feature>
<protein>
    <submittedName>
        <fullName evidence="8">Uncharacterized protein</fullName>
    </submittedName>
</protein>
<evidence type="ECO:0000256" key="7">
    <source>
        <dbReference type="SAM" id="Phobius"/>
    </source>
</evidence>
<feature type="compositionally biased region" description="Polar residues" evidence="6">
    <location>
        <begin position="52"/>
        <end position="63"/>
    </location>
</feature>
<feature type="region of interest" description="Disordered" evidence="6">
    <location>
        <begin position="33"/>
        <end position="75"/>
    </location>
</feature>
<evidence type="ECO:0000313" key="9">
    <source>
        <dbReference type="Proteomes" id="UP000193240"/>
    </source>
</evidence>
<dbReference type="PANTHER" id="PTHR16932:SF18">
    <property type="entry name" value="INTERFERON, ALPHA-INDUCIBLE PROTEIN 27-LIKE 2"/>
    <property type="match status" value="1"/>
</dbReference>
<dbReference type="Pfam" id="PF06140">
    <property type="entry name" value="Ifi-6-16"/>
    <property type="match status" value="1"/>
</dbReference>
<keyword evidence="4 7" id="KW-1133">Transmembrane helix</keyword>
<dbReference type="Gene3D" id="6.10.110.10">
    <property type="match status" value="1"/>
</dbReference>
<evidence type="ECO:0000256" key="3">
    <source>
        <dbReference type="ARBA" id="ARBA00022692"/>
    </source>
</evidence>
<proteinExistence type="inferred from homology"/>
<evidence type="ECO:0000256" key="2">
    <source>
        <dbReference type="ARBA" id="ARBA00007262"/>
    </source>
</evidence>
<dbReference type="InParanoid" id="A0A1Y2MED2"/>
<dbReference type="InterPro" id="IPR009311">
    <property type="entry name" value="IFI6/IFI27-like"/>
</dbReference>
<reference evidence="8 9" key="1">
    <citation type="journal article" date="2017" name="Genome Announc.">
        <title>Genome sequence of the saprophytic ascomycete Epicoccum nigrum ICMP 19927 strain isolated from New Zealand.</title>
        <authorList>
            <person name="Fokin M."/>
            <person name="Fleetwood D."/>
            <person name="Weir B.S."/>
            <person name="Villas-Boas S.G."/>
        </authorList>
    </citation>
    <scope>NUCLEOTIDE SEQUENCE [LARGE SCALE GENOMIC DNA]</scope>
    <source>
        <strain evidence="8 9">ICMP 19927</strain>
    </source>
</reference>
<dbReference type="PANTHER" id="PTHR16932">
    <property type="entry name" value="INTERFERON ALPHA-INDUCIBLE PROTEIN 27"/>
    <property type="match status" value="1"/>
</dbReference>
<comment type="subcellular location">
    <subcellularLocation>
        <location evidence="1">Membrane</location>
        <topology evidence="1">Multi-pass membrane protein</topology>
    </subcellularLocation>
</comment>
<evidence type="ECO:0000313" key="8">
    <source>
        <dbReference type="EMBL" id="OSS54484.1"/>
    </source>
</evidence>
<gene>
    <name evidence="8" type="ORF">B5807_00311</name>
</gene>